<reference evidence="1" key="1">
    <citation type="submission" date="2023-10" db="EMBL/GenBank/DDBJ databases">
        <title>Genome assembly of Pristionchus species.</title>
        <authorList>
            <person name="Yoshida K."/>
            <person name="Sommer R.J."/>
        </authorList>
    </citation>
    <scope>NUCLEOTIDE SEQUENCE</scope>
    <source>
        <strain evidence="1">RS5133</strain>
    </source>
</reference>
<gene>
    <name evidence="1" type="ORF">PFISCL1PPCAC_130</name>
</gene>
<evidence type="ECO:0000313" key="2">
    <source>
        <dbReference type="Proteomes" id="UP001432322"/>
    </source>
</evidence>
<accession>A0AAV5URH7</accession>
<dbReference type="AlphaFoldDB" id="A0AAV5URH7"/>
<organism evidence="1 2">
    <name type="scientific">Pristionchus fissidentatus</name>
    <dbReference type="NCBI Taxonomy" id="1538716"/>
    <lineage>
        <taxon>Eukaryota</taxon>
        <taxon>Metazoa</taxon>
        <taxon>Ecdysozoa</taxon>
        <taxon>Nematoda</taxon>
        <taxon>Chromadorea</taxon>
        <taxon>Rhabditida</taxon>
        <taxon>Rhabditina</taxon>
        <taxon>Diplogasteromorpha</taxon>
        <taxon>Diplogasteroidea</taxon>
        <taxon>Neodiplogasteridae</taxon>
        <taxon>Pristionchus</taxon>
    </lineage>
</organism>
<sequence>MIDFGGTVGGRSAEGKTLTDAMVHHGDLDPSIGRIESLLAVCELDPLHLLDLRRTHRAVVATVRETVRAFLEYGLTVTLADWQRDVDFASLACAVQLTHAQLRHLYPLQFASSSPFSWRRNDRNHWKQQDP</sequence>
<dbReference type="Proteomes" id="UP001432322">
    <property type="component" value="Unassembled WGS sequence"/>
</dbReference>
<comment type="caution">
    <text evidence="1">The sequence shown here is derived from an EMBL/GenBank/DDBJ whole genome shotgun (WGS) entry which is preliminary data.</text>
</comment>
<name>A0AAV5URH7_9BILA</name>
<evidence type="ECO:0000313" key="1">
    <source>
        <dbReference type="EMBL" id="GMT08833.1"/>
    </source>
</evidence>
<protein>
    <submittedName>
        <fullName evidence="1">Uncharacterized protein</fullName>
    </submittedName>
</protein>
<keyword evidence="2" id="KW-1185">Reference proteome</keyword>
<proteinExistence type="predicted"/>
<feature type="non-terminal residue" evidence="1">
    <location>
        <position position="131"/>
    </location>
</feature>
<dbReference type="EMBL" id="BTSY01000001">
    <property type="protein sequence ID" value="GMT08833.1"/>
    <property type="molecule type" value="Genomic_DNA"/>
</dbReference>